<feature type="domain" description="TonB-dependent receptor plug" evidence="15">
    <location>
        <begin position="59"/>
        <end position="166"/>
    </location>
</feature>
<evidence type="ECO:0000256" key="6">
    <source>
        <dbReference type="ARBA" id="ARBA00023004"/>
    </source>
</evidence>
<keyword evidence="17" id="KW-1185">Reference proteome</keyword>
<keyword evidence="7" id="KW-0406">Ion transport</keyword>
<evidence type="ECO:0000259" key="14">
    <source>
        <dbReference type="Pfam" id="PF00593"/>
    </source>
</evidence>
<keyword evidence="6" id="KW-0408">Iron</keyword>
<gene>
    <name evidence="16" type="ORF">HCU74_14105</name>
</gene>
<dbReference type="RefSeq" id="WP_168451077.1">
    <property type="nucleotide sequence ID" value="NZ_JAAWWK010000005.1"/>
</dbReference>
<keyword evidence="2 11" id="KW-0813">Transport</keyword>
<evidence type="ECO:0000256" key="8">
    <source>
        <dbReference type="ARBA" id="ARBA00023077"/>
    </source>
</evidence>
<comment type="similarity">
    <text evidence="11 12">Belongs to the TonB-dependent receptor family.</text>
</comment>
<dbReference type="InterPro" id="IPR036942">
    <property type="entry name" value="Beta-barrel_TonB_sf"/>
</dbReference>
<evidence type="ECO:0000313" key="17">
    <source>
        <dbReference type="Proteomes" id="UP000765845"/>
    </source>
</evidence>
<reference evidence="16 17" key="1">
    <citation type="submission" date="2020-04" db="EMBL/GenBank/DDBJ databases">
        <authorList>
            <person name="Yoon J."/>
        </authorList>
    </citation>
    <scope>NUCLEOTIDE SEQUENCE [LARGE SCALE GENOMIC DNA]</scope>
    <source>
        <strain evidence="16 17">KMU-166</strain>
    </source>
</reference>
<keyword evidence="3 11" id="KW-1134">Transmembrane beta strand</keyword>
<sequence>MARLTTPHLRSALLLALLGSGFLQSAHGQSASTPNVENKSQKRVLEEVVVTAQKTQQSAQDVPISISALGGDFMQENAIGDLVDVSTYVPNVRVEFTSPSSPQVFIRGFGTNSFNPSFEPAVGLVQDEIFYGRPSYFSESMYDLERVEVLRGPQGTLFGKNTIAGVFNVSSHPVPNSEGSEGKLSYRQEKYGEERIEAGIGIRLSPEFGLRFSAMNWQRDGRLTNTKLNREEDDRDQQALRLKLLWSPSENSDVELIAQTSDTNVNFWPRQLMNLDQDTYDYLVNFDPDIEDDPYNFQTSFNEEGSLFQGSDSAVLRINHDFGEALGLNHLTTTVVIGASWLDVEQYQDLDVSPADLLTLDEVDDYSQHSVEWRFSGLSDSLFGLGGSVEFIAGLFYFESDFHIIADVIVGDDIASYAQTRDAQQLLTGNSNAPGNPLSGPIGGSLPQLTDSVHETDYYRFDYLQNTVATALFTQMSWDITDKWVLTPGLRLNHETKRSTPTGTSVCTNKPVPPCVTSALIGANDYAPGEIERSETNLSPKLSLSYFLDDAVSFYGSISQGFKSGGVNAISFTGEELEFEPEEARSVELGLRSQWLDNTLKFNATLYRMDFDDLQVLAFNGLLFDVTNAAAAFSQGLETELQWLTPYTPLAIDASVGYLDAEYKDYPGGPAPISDGIGAQQDLAGETLAFAPNVTATLTPSLEYVWGNLLFKASLSVKHQGEHYTDTDLDENTRIPATTTFSGFLSLRSETQGWNLSVGGKNLTDERTLNQVIDTAMFPGTYNPSQNPGRSVFASLSFGW</sequence>
<dbReference type="Proteomes" id="UP000765845">
    <property type="component" value="Unassembled WGS sequence"/>
</dbReference>
<feature type="signal peptide" evidence="13">
    <location>
        <begin position="1"/>
        <end position="25"/>
    </location>
</feature>
<dbReference type="InterPro" id="IPR012910">
    <property type="entry name" value="Plug_dom"/>
</dbReference>
<evidence type="ECO:0000256" key="13">
    <source>
        <dbReference type="SAM" id="SignalP"/>
    </source>
</evidence>
<dbReference type="PANTHER" id="PTHR32552">
    <property type="entry name" value="FERRICHROME IRON RECEPTOR-RELATED"/>
    <property type="match status" value="1"/>
</dbReference>
<evidence type="ECO:0000259" key="15">
    <source>
        <dbReference type="Pfam" id="PF07715"/>
    </source>
</evidence>
<dbReference type="Gene3D" id="2.40.170.20">
    <property type="entry name" value="TonB-dependent receptor, beta-barrel domain"/>
    <property type="match status" value="1"/>
</dbReference>
<protein>
    <submittedName>
        <fullName evidence="16">TonB-dependent receptor</fullName>
    </submittedName>
</protein>
<organism evidence="16 17">
    <name type="scientific">Spongiibacter thalassae</name>
    <dbReference type="NCBI Taxonomy" id="2721624"/>
    <lineage>
        <taxon>Bacteria</taxon>
        <taxon>Pseudomonadati</taxon>
        <taxon>Pseudomonadota</taxon>
        <taxon>Gammaproteobacteria</taxon>
        <taxon>Cellvibrionales</taxon>
        <taxon>Spongiibacteraceae</taxon>
        <taxon>Spongiibacter</taxon>
    </lineage>
</organism>
<feature type="domain" description="TonB-dependent receptor-like beta-barrel" evidence="14">
    <location>
        <begin position="278"/>
        <end position="763"/>
    </location>
</feature>
<dbReference type="PANTHER" id="PTHR32552:SF81">
    <property type="entry name" value="TONB-DEPENDENT OUTER MEMBRANE RECEPTOR"/>
    <property type="match status" value="1"/>
</dbReference>
<keyword evidence="16" id="KW-0675">Receptor</keyword>
<evidence type="ECO:0000256" key="2">
    <source>
        <dbReference type="ARBA" id="ARBA00022448"/>
    </source>
</evidence>
<evidence type="ECO:0000256" key="11">
    <source>
        <dbReference type="PROSITE-ProRule" id="PRU01360"/>
    </source>
</evidence>
<dbReference type="InterPro" id="IPR039426">
    <property type="entry name" value="TonB-dep_rcpt-like"/>
</dbReference>
<name>A0ABX1GHB3_9GAMM</name>
<dbReference type="EMBL" id="JAAWWK010000005">
    <property type="protein sequence ID" value="NKI18546.1"/>
    <property type="molecule type" value="Genomic_DNA"/>
</dbReference>
<proteinExistence type="inferred from homology"/>
<evidence type="ECO:0000256" key="12">
    <source>
        <dbReference type="RuleBase" id="RU003357"/>
    </source>
</evidence>
<evidence type="ECO:0000256" key="1">
    <source>
        <dbReference type="ARBA" id="ARBA00004571"/>
    </source>
</evidence>
<evidence type="ECO:0000313" key="16">
    <source>
        <dbReference type="EMBL" id="NKI18546.1"/>
    </source>
</evidence>
<evidence type="ECO:0000256" key="4">
    <source>
        <dbReference type="ARBA" id="ARBA00022496"/>
    </source>
</evidence>
<evidence type="ECO:0000256" key="10">
    <source>
        <dbReference type="ARBA" id="ARBA00023237"/>
    </source>
</evidence>
<dbReference type="Pfam" id="PF00593">
    <property type="entry name" value="TonB_dep_Rec_b-barrel"/>
    <property type="match status" value="1"/>
</dbReference>
<evidence type="ECO:0000256" key="9">
    <source>
        <dbReference type="ARBA" id="ARBA00023136"/>
    </source>
</evidence>
<keyword evidence="4" id="KW-0410">Iron transport</keyword>
<comment type="subcellular location">
    <subcellularLocation>
        <location evidence="1 11">Cell outer membrane</location>
        <topology evidence="1 11">Multi-pass membrane protein</topology>
    </subcellularLocation>
</comment>
<evidence type="ECO:0000256" key="3">
    <source>
        <dbReference type="ARBA" id="ARBA00022452"/>
    </source>
</evidence>
<evidence type="ECO:0000256" key="7">
    <source>
        <dbReference type="ARBA" id="ARBA00023065"/>
    </source>
</evidence>
<keyword evidence="5 11" id="KW-0812">Transmembrane</keyword>
<dbReference type="SUPFAM" id="SSF56935">
    <property type="entry name" value="Porins"/>
    <property type="match status" value="1"/>
</dbReference>
<dbReference type="Pfam" id="PF07715">
    <property type="entry name" value="Plug"/>
    <property type="match status" value="1"/>
</dbReference>
<keyword evidence="8 12" id="KW-0798">TonB box</keyword>
<keyword evidence="9 11" id="KW-0472">Membrane</keyword>
<dbReference type="InterPro" id="IPR000531">
    <property type="entry name" value="Beta-barrel_TonB"/>
</dbReference>
<evidence type="ECO:0000256" key="5">
    <source>
        <dbReference type="ARBA" id="ARBA00022692"/>
    </source>
</evidence>
<accession>A0ABX1GHB3</accession>
<keyword evidence="13" id="KW-0732">Signal</keyword>
<comment type="caution">
    <text evidence="16">The sequence shown here is derived from an EMBL/GenBank/DDBJ whole genome shotgun (WGS) entry which is preliminary data.</text>
</comment>
<feature type="chain" id="PRO_5046954355" evidence="13">
    <location>
        <begin position="26"/>
        <end position="800"/>
    </location>
</feature>
<keyword evidence="10 11" id="KW-0998">Cell outer membrane</keyword>
<dbReference type="PROSITE" id="PS52016">
    <property type="entry name" value="TONB_DEPENDENT_REC_3"/>
    <property type="match status" value="1"/>
</dbReference>